<name>A0ABS4JFA8_9BACL</name>
<dbReference type="Gene3D" id="1.10.1760.20">
    <property type="match status" value="1"/>
</dbReference>
<keyword evidence="5" id="KW-0133">Cell shape</keyword>
<evidence type="ECO:0000256" key="5">
    <source>
        <dbReference type="ARBA" id="ARBA00022960"/>
    </source>
</evidence>
<protein>
    <submittedName>
        <fullName evidence="9">Rod shape-determining protein MreD</fullName>
    </submittedName>
</protein>
<evidence type="ECO:0000313" key="10">
    <source>
        <dbReference type="Proteomes" id="UP001519288"/>
    </source>
</evidence>
<evidence type="ECO:0000256" key="2">
    <source>
        <dbReference type="ARBA" id="ARBA00007776"/>
    </source>
</evidence>
<keyword evidence="10" id="KW-1185">Reference proteome</keyword>
<sequence>MARRYIITLLLFILFIIENTIVVLFLPEAWQTRIVPHLVFVVILFASIYDHRHVGLILGICFGLLQDVVFYGAMMGQYSFAMGLSAYLIGLVFRSRRSSMSVMMIAVIVGSLLLDSILFGIYTLFKLTHETYAFNLLDHIVPNMIVQVIFALIIYVPLRRQIEKMATKRTKEETV</sequence>
<proteinExistence type="inferred from homology"/>
<dbReference type="Proteomes" id="UP001519288">
    <property type="component" value="Unassembled WGS sequence"/>
</dbReference>
<organism evidence="9 10">
    <name type="scientific">Paenibacillus shirakamiensis</name>
    <dbReference type="NCBI Taxonomy" id="1265935"/>
    <lineage>
        <taxon>Bacteria</taxon>
        <taxon>Bacillati</taxon>
        <taxon>Bacillota</taxon>
        <taxon>Bacilli</taxon>
        <taxon>Bacillales</taxon>
        <taxon>Paenibacillaceae</taxon>
        <taxon>Paenibacillus</taxon>
    </lineage>
</organism>
<dbReference type="EMBL" id="JAGGLD010000002">
    <property type="protein sequence ID" value="MBP2000400.1"/>
    <property type="molecule type" value="Genomic_DNA"/>
</dbReference>
<reference evidence="9 10" key="1">
    <citation type="submission" date="2021-03" db="EMBL/GenBank/DDBJ databases">
        <title>Genomic Encyclopedia of Type Strains, Phase IV (KMG-IV): sequencing the most valuable type-strain genomes for metagenomic binning, comparative biology and taxonomic classification.</title>
        <authorList>
            <person name="Goeker M."/>
        </authorList>
    </citation>
    <scope>NUCLEOTIDE SEQUENCE [LARGE SCALE GENOMIC DNA]</scope>
    <source>
        <strain evidence="9 10">DSM 26806</strain>
    </source>
</reference>
<feature type="transmembrane region" description="Helical" evidence="8">
    <location>
        <begin position="140"/>
        <end position="158"/>
    </location>
</feature>
<gene>
    <name evidence="9" type="ORF">J2Z69_001431</name>
</gene>
<feature type="transmembrane region" description="Helical" evidence="8">
    <location>
        <begin position="38"/>
        <end position="65"/>
    </location>
</feature>
<feature type="transmembrane region" description="Helical" evidence="8">
    <location>
        <begin position="71"/>
        <end position="93"/>
    </location>
</feature>
<feature type="transmembrane region" description="Helical" evidence="8">
    <location>
        <begin position="105"/>
        <end position="125"/>
    </location>
</feature>
<comment type="similarity">
    <text evidence="2">Belongs to the MreD family.</text>
</comment>
<feature type="transmembrane region" description="Helical" evidence="8">
    <location>
        <begin position="6"/>
        <end position="26"/>
    </location>
</feature>
<comment type="caution">
    <text evidence="9">The sequence shown here is derived from an EMBL/GenBank/DDBJ whole genome shotgun (WGS) entry which is preliminary data.</text>
</comment>
<accession>A0ABS4JFA8</accession>
<keyword evidence="6 8" id="KW-1133">Transmembrane helix</keyword>
<keyword evidence="7 8" id="KW-0472">Membrane</keyword>
<comment type="subcellular location">
    <subcellularLocation>
        <location evidence="1">Cell membrane</location>
        <topology evidence="1">Multi-pass membrane protein</topology>
    </subcellularLocation>
</comment>
<evidence type="ECO:0000256" key="4">
    <source>
        <dbReference type="ARBA" id="ARBA00022692"/>
    </source>
</evidence>
<evidence type="ECO:0000256" key="1">
    <source>
        <dbReference type="ARBA" id="ARBA00004651"/>
    </source>
</evidence>
<dbReference type="Pfam" id="PF04093">
    <property type="entry name" value="MreD"/>
    <property type="match status" value="1"/>
</dbReference>
<keyword evidence="4 8" id="KW-0812">Transmembrane</keyword>
<dbReference type="NCBIfam" id="TIGR03426">
    <property type="entry name" value="shape_MreD"/>
    <property type="match status" value="1"/>
</dbReference>
<evidence type="ECO:0000313" key="9">
    <source>
        <dbReference type="EMBL" id="MBP2000400.1"/>
    </source>
</evidence>
<evidence type="ECO:0000256" key="3">
    <source>
        <dbReference type="ARBA" id="ARBA00022475"/>
    </source>
</evidence>
<evidence type="ECO:0000256" key="6">
    <source>
        <dbReference type="ARBA" id="ARBA00022989"/>
    </source>
</evidence>
<evidence type="ECO:0000256" key="7">
    <source>
        <dbReference type="ARBA" id="ARBA00023136"/>
    </source>
</evidence>
<evidence type="ECO:0000256" key="8">
    <source>
        <dbReference type="SAM" id="Phobius"/>
    </source>
</evidence>
<dbReference type="RefSeq" id="WP_209860609.1">
    <property type="nucleotide sequence ID" value="NZ_JAGGLD010000002.1"/>
</dbReference>
<dbReference type="InterPro" id="IPR007227">
    <property type="entry name" value="Cell_shape_determining_MreD"/>
</dbReference>
<keyword evidence="3" id="KW-1003">Cell membrane</keyword>